<dbReference type="AlphaFoldDB" id="N9T3P7"/>
<dbReference type="PATRIC" id="fig|1217700.3.peg.2646"/>
<sequence length="147" mass="16361">MSTIGYFQKFGLTGAKYALANIPDKTATHLGVVIDDEPTYYSLDFGSYWDNSDWQDSDFRTEAELSEAYKDGWCVDLSKLKRLVESMDLIHSNGGWNGTKNTITLFQSSLDLGLYHGVDGVDAEKEIPRLKQAVADYRAIYADGGAE</sequence>
<dbReference type="OrthoDB" id="6694955at2"/>
<evidence type="ECO:0000313" key="1">
    <source>
        <dbReference type="EMBL" id="ENX58322.1"/>
    </source>
</evidence>
<protein>
    <submittedName>
        <fullName evidence="1">Uncharacterized protein</fullName>
    </submittedName>
</protein>
<reference evidence="1 2" key="1">
    <citation type="submission" date="2013-02" db="EMBL/GenBank/DDBJ databases">
        <title>The Genome Sequence of Acinetobacter sp. CIP 70.18.</title>
        <authorList>
            <consortium name="The Broad Institute Genome Sequencing Platform"/>
            <consortium name="The Broad Institute Genome Sequencing Center for Infectious Disease"/>
            <person name="Cerqueira G."/>
            <person name="Feldgarden M."/>
            <person name="Courvalin P."/>
            <person name="Perichon B."/>
            <person name="Grillot-Courvalin C."/>
            <person name="Clermont D."/>
            <person name="Rocha E."/>
            <person name="Yoon E.-J."/>
            <person name="Nemec A."/>
            <person name="Walker B."/>
            <person name="Young S.K."/>
            <person name="Zeng Q."/>
            <person name="Gargeya S."/>
            <person name="Fitzgerald M."/>
            <person name="Haas B."/>
            <person name="Abouelleil A."/>
            <person name="Alvarado L."/>
            <person name="Arachchi H.M."/>
            <person name="Berlin A.M."/>
            <person name="Chapman S.B."/>
            <person name="Dewar J."/>
            <person name="Goldberg J."/>
            <person name="Griggs A."/>
            <person name="Gujja S."/>
            <person name="Hansen M."/>
            <person name="Howarth C."/>
            <person name="Imamovic A."/>
            <person name="Larimer J."/>
            <person name="McCowan C."/>
            <person name="Murphy C."/>
            <person name="Neiman D."/>
            <person name="Pearson M."/>
            <person name="Priest M."/>
            <person name="Roberts A."/>
            <person name="Saif S."/>
            <person name="Shea T."/>
            <person name="Sisk P."/>
            <person name="Sykes S."/>
            <person name="Wortman J."/>
            <person name="Nusbaum C."/>
            <person name="Birren B."/>
        </authorList>
    </citation>
    <scope>NUCLEOTIDE SEQUENCE [LARGE SCALE GENOMIC DNA]</scope>
    <source>
        <strain evidence="1 2">CIP 70.18</strain>
    </source>
</reference>
<evidence type="ECO:0000313" key="2">
    <source>
        <dbReference type="Proteomes" id="UP000013084"/>
    </source>
</evidence>
<dbReference type="Proteomes" id="UP000013084">
    <property type="component" value="Unassembled WGS sequence"/>
</dbReference>
<organism evidence="1 2">
    <name type="scientific">Acinetobacter higginsii</name>
    <dbReference type="NCBI Taxonomy" id="70347"/>
    <lineage>
        <taxon>Bacteria</taxon>
        <taxon>Pseudomonadati</taxon>
        <taxon>Pseudomonadota</taxon>
        <taxon>Gammaproteobacteria</taxon>
        <taxon>Moraxellales</taxon>
        <taxon>Moraxellaceae</taxon>
        <taxon>Acinetobacter</taxon>
    </lineage>
</organism>
<dbReference type="RefSeq" id="WP_005204145.1">
    <property type="nucleotide sequence ID" value="NZ_KB850072.1"/>
</dbReference>
<dbReference type="HOGENOM" id="CLU_1764037_0_0_6"/>
<dbReference type="EMBL" id="APRN01000036">
    <property type="protein sequence ID" value="ENX58322.1"/>
    <property type="molecule type" value="Genomic_DNA"/>
</dbReference>
<proteinExistence type="predicted"/>
<keyword evidence="2" id="KW-1185">Reference proteome</keyword>
<name>N9T3P7_9GAMM</name>
<accession>N9T3P7</accession>
<gene>
    <name evidence="1" type="ORF">F902_02722</name>
</gene>
<comment type="caution">
    <text evidence="1">The sequence shown here is derived from an EMBL/GenBank/DDBJ whole genome shotgun (WGS) entry which is preliminary data.</text>
</comment>